<evidence type="ECO:0000313" key="1">
    <source>
        <dbReference type="EMBL" id="KAI0062639.1"/>
    </source>
</evidence>
<protein>
    <submittedName>
        <fullName evidence="1">Uncharacterized protein</fullName>
    </submittedName>
</protein>
<sequence length="150" mass="16597">MSIPWKSTTSEYGWPFELVVPNKSQSPQKPNSVQEPQHIDVPGVIERVFQLFHDHSSLIRGFSTFLPDGYSLDVDASSQMFVTITPWGTYRRSINEIMPGLPLPPPKEESNPSRTTDSGHSMMSDPAQRVLATGATDQVAAVCSREFGGF</sequence>
<dbReference type="Proteomes" id="UP000814140">
    <property type="component" value="Unassembled WGS sequence"/>
</dbReference>
<accession>A0ACB8T1S8</accession>
<organism evidence="1 2">
    <name type="scientific">Artomyces pyxidatus</name>
    <dbReference type="NCBI Taxonomy" id="48021"/>
    <lineage>
        <taxon>Eukaryota</taxon>
        <taxon>Fungi</taxon>
        <taxon>Dikarya</taxon>
        <taxon>Basidiomycota</taxon>
        <taxon>Agaricomycotina</taxon>
        <taxon>Agaricomycetes</taxon>
        <taxon>Russulales</taxon>
        <taxon>Auriscalpiaceae</taxon>
        <taxon>Artomyces</taxon>
    </lineage>
</organism>
<comment type="caution">
    <text evidence="1">The sequence shown here is derived from an EMBL/GenBank/DDBJ whole genome shotgun (WGS) entry which is preliminary data.</text>
</comment>
<reference evidence="1" key="2">
    <citation type="journal article" date="2022" name="New Phytol.">
        <title>Evolutionary transition to the ectomycorrhizal habit in the genomes of a hyperdiverse lineage of mushroom-forming fungi.</title>
        <authorList>
            <person name="Looney B."/>
            <person name="Miyauchi S."/>
            <person name="Morin E."/>
            <person name="Drula E."/>
            <person name="Courty P.E."/>
            <person name="Kohler A."/>
            <person name="Kuo A."/>
            <person name="LaButti K."/>
            <person name="Pangilinan J."/>
            <person name="Lipzen A."/>
            <person name="Riley R."/>
            <person name="Andreopoulos W."/>
            <person name="He G."/>
            <person name="Johnson J."/>
            <person name="Nolan M."/>
            <person name="Tritt A."/>
            <person name="Barry K.W."/>
            <person name="Grigoriev I.V."/>
            <person name="Nagy L.G."/>
            <person name="Hibbett D."/>
            <person name="Henrissat B."/>
            <person name="Matheny P.B."/>
            <person name="Labbe J."/>
            <person name="Martin F.M."/>
        </authorList>
    </citation>
    <scope>NUCLEOTIDE SEQUENCE</scope>
    <source>
        <strain evidence="1">HHB10654</strain>
    </source>
</reference>
<name>A0ACB8T1S8_9AGAM</name>
<evidence type="ECO:0000313" key="2">
    <source>
        <dbReference type="Proteomes" id="UP000814140"/>
    </source>
</evidence>
<keyword evidence="2" id="KW-1185">Reference proteome</keyword>
<reference evidence="1" key="1">
    <citation type="submission" date="2021-03" db="EMBL/GenBank/DDBJ databases">
        <authorList>
            <consortium name="DOE Joint Genome Institute"/>
            <person name="Ahrendt S."/>
            <person name="Looney B.P."/>
            <person name="Miyauchi S."/>
            <person name="Morin E."/>
            <person name="Drula E."/>
            <person name="Courty P.E."/>
            <person name="Chicoki N."/>
            <person name="Fauchery L."/>
            <person name="Kohler A."/>
            <person name="Kuo A."/>
            <person name="Labutti K."/>
            <person name="Pangilinan J."/>
            <person name="Lipzen A."/>
            <person name="Riley R."/>
            <person name="Andreopoulos W."/>
            <person name="He G."/>
            <person name="Johnson J."/>
            <person name="Barry K.W."/>
            <person name="Grigoriev I.V."/>
            <person name="Nagy L."/>
            <person name="Hibbett D."/>
            <person name="Henrissat B."/>
            <person name="Matheny P.B."/>
            <person name="Labbe J."/>
            <person name="Martin F."/>
        </authorList>
    </citation>
    <scope>NUCLEOTIDE SEQUENCE</scope>
    <source>
        <strain evidence="1">HHB10654</strain>
    </source>
</reference>
<dbReference type="EMBL" id="MU277206">
    <property type="protein sequence ID" value="KAI0062639.1"/>
    <property type="molecule type" value="Genomic_DNA"/>
</dbReference>
<proteinExistence type="predicted"/>
<gene>
    <name evidence="1" type="ORF">BV25DRAFT_1915794</name>
</gene>